<evidence type="ECO:0000256" key="3">
    <source>
        <dbReference type="ARBA" id="ARBA00022896"/>
    </source>
</evidence>
<dbReference type="EC" id="1.14.11.-" evidence="8"/>
<keyword evidence="3" id="KW-0847">Vitamin C</keyword>
<dbReference type="OrthoDB" id="9812472at2"/>
<keyword evidence="5 8" id="KW-0560">Oxidoreductase</keyword>
<keyword evidence="2" id="KW-0479">Metal-binding</keyword>
<dbReference type="PROSITE" id="PS51471">
    <property type="entry name" value="FE2OG_OXY"/>
    <property type="match status" value="1"/>
</dbReference>
<protein>
    <submittedName>
        <fullName evidence="8">Putative iron-regulated protein</fullName>
        <ecNumber evidence="8">1.14.11.-</ecNumber>
    </submittedName>
</protein>
<dbReference type="HOGENOM" id="CLU_106663_0_0_5"/>
<reference evidence="8 9" key="1">
    <citation type="journal article" date="2013" name="Stand. Genomic Sci.">
        <title>Genome sequence of the reddish-pigmented Rubellimicrobium thermophilum type strain (DSM 16684(T)), a member of the Roseobacter clade.</title>
        <authorList>
            <person name="Fiebig A."/>
            <person name="Riedel T."/>
            <person name="Gronow S."/>
            <person name="Petersen J."/>
            <person name="Klenk H.P."/>
            <person name="Goker M."/>
        </authorList>
    </citation>
    <scope>NUCLEOTIDE SEQUENCE [LARGE SCALE GENOMIC DNA]</scope>
    <source>
        <strain evidence="8 9">DSM 16684</strain>
    </source>
</reference>
<dbReference type="Gene3D" id="2.60.120.620">
    <property type="entry name" value="q2cbj1_9rhob like domain"/>
    <property type="match status" value="1"/>
</dbReference>
<dbReference type="NCBIfam" id="NF003975">
    <property type="entry name" value="PRK05467.1-4"/>
    <property type="match status" value="1"/>
</dbReference>
<dbReference type="PANTHER" id="PTHR41536">
    <property type="entry name" value="PKHD-TYPE HYDROXYLASE YBIX"/>
    <property type="match status" value="1"/>
</dbReference>
<evidence type="ECO:0000256" key="4">
    <source>
        <dbReference type="ARBA" id="ARBA00022964"/>
    </source>
</evidence>
<dbReference type="GO" id="GO:0016706">
    <property type="term" value="F:2-oxoglutarate-dependent dioxygenase activity"/>
    <property type="evidence" value="ECO:0007669"/>
    <property type="project" value="InterPro"/>
</dbReference>
<dbReference type="InterPro" id="IPR006620">
    <property type="entry name" value="Pro_4_hyd_alph"/>
</dbReference>
<organism evidence="8 9">
    <name type="scientific">Rubellimicrobium thermophilum DSM 16684</name>
    <dbReference type="NCBI Taxonomy" id="1123069"/>
    <lineage>
        <taxon>Bacteria</taxon>
        <taxon>Pseudomonadati</taxon>
        <taxon>Pseudomonadota</taxon>
        <taxon>Alphaproteobacteria</taxon>
        <taxon>Rhodobacterales</taxon>
        <taxon>Roseobacteraceae</taxon>
        <taxon>Rubellimicrobium</taxon>
    </lineage>
</organism>
<sequence length="213" mass="22931">MFHVIGGLFDAHELAALQAAVAALPWEDGTLTAGAMARAVKRNAQATPGPAREAVLRKVEAALLAHAGFVSAARPKGFARLMVSRYEGGQTYGTHVDEAFIGGARTDLSFTLFLSDPDRYRGGELVIEDRIEDRAFRLPAGELVLYPSDTLHRVEPVTEGVRLAVVGWVTSRVRDPARREVLFDLDAALAAAAEGDGAQALRLAKIRANLTRM</sequence>
<comment type="caution">
    <text evidence="8">The sequence shown here is derived from an EMBL/GenBank/DDBJ whole genome shotgun (WGS) entry which is preliminary data.</text>
</comment>
<dbReference type="GO" id="GO:0005506">
    <property type="term" value="F:iron ion binding"/>
    <property type="evidence" value="ECO:0007669"/>
    <property type="project" value="InterPro"/>
</dbReference>
<dbReference type="AlphaFoldDB" id="S9R582"/>
<dbReference type="RefSeq" id="WP_021096877.1">
    <property type="nucleotide sequence ID" value="NZ_KE557320.1"/>
</dbReference>
<gene>
    <name evidence="8" type="ORF">ruthe_00772</name>
</gene>
<keyword evidence="4" id="KW-0223">Dioxygenase</keyword>
<evidence type="ECO:0000256" key="2">
    <source>
        <dbReference type="ARBA" id="ARBA00022723"/>
    </source>
</evidence>
<dbReference type="GO" id="GO:0006974">
    <property type="term" value="P:DNA damage response"/>
    <property type="evidence" value="ECO:0007669"/>
    <property type="project" value="TreeGrafter"/>
</dbReference>
<dbReference type="PANTHER" id="PTHR41536:SF1">
    <property type="entry name" value="PKHD-TYPE HYDROXYLASE YBIX"/>
    <property type="match status" value="1"/>
</dbReference>
<dbReference type="Gene3D" id="4.10.860.20">
    <property type="entry name" value="Rabenosyn, Rab binding domain"/>
    <property type="match status" value="1"/>
</dbReference>
<keyword evidence="6" id="KW-0408">Iron</keyword>
<keyword evidence="9" id="KW-1185">Reference proteome</keyword>
<evidence type="ECO:0000313" key="9">
    <source>
        <dbReference type="Proteomes" id="UP000015346"/>
    </source>
</evidence>
<dbReference type="GO" id="GO:0031418">
    <property type="term" value="F:L-ascorbic acid binding"/>
    <property type="evidence" value="ECO:0007669"/>
    <property type="project" value="UniProtKB-KW"/>
</dbReference>
<evidence type="ECO:0000313" key="8">
    <source>
        <dbReference type="EMBL" id="EPX87103.1"/>
    </source>
</evidence>
<feature type="non-terminal residue" evidence="8">
    <location>
        <position position="213"/>
    </location>
</feature>
<dbReference type="InterPro" id="IPR005123">
    <property type="entry name" value="Oxoglu/Fe-dep_dioxygenase_dom"/>
</dbReference>
<dbReference type="InterPro" id="IPR023550">
    <property type="entry name" value="PKHD_hydroxylase"/>
</dbReference>
<dbReference type="GO" id="GO:0006879">
    <property type="term" value="P:intracellular iron ion homeostasis"/>
    <property type="evidence" value="ECO:0007669"/>
    <property type="project" value="TreeGrafter"/>
</dbReference>
<name>S9R582_9RHOB</name>
<dbReference type="EMBL" id="AOLV01000009">
    <property type="protein sequence ID" value="EPX87103.1"/>
    <property type="molecule type" value="Genomic_DNA"/>
</dbReference>
<dbReference type="SUPFAM" id="SSF51197">
    <property type="entry name" value="Clavaminate synthase-like"/>
    <property type="match status" value="1"/>
</dbReference>
<dbReference type="InterPro" id="IPR044862">
    <property type="entry name" value="Pro_4_hyd_alph_FE2OG_OXY"/>
</dbReference>
<comment type="cofactor">
    <cofactor evidence="1">
        <name>L-ascorbate</name>
        <dbReference type="ChEBI" id="CHEBI:38290"/>
    </cofactor>
</comment>
<accession>S9R582</accession>
<evidence type="ECO:0000256" key="5">
    <source>
        <dbReference type="ARBA" id="ARBA00023002"/>
    </source>
</evidence>
<dbReference type="NCBIfam" id="NF003974">
    <property type="entry name" value="PRK05467.1-3"/>
    <property type="match status" value="1"/>
</dbReference>
<evidence type="ECO:0000256" key="6">
    <source>
        <dbReference type="ARBA" id="ARBA00023004"/>
    </source>
</evidence>
<evidence type="ECO:0000256" key="1">
    <source>
        <dbReference type="ARBA" id="ARBA00001961"/>
    </source>
</evidence>
<evidence type="ECO:0000259" key="7">
    <source>
        <dbReference type="PROSITE" id="PS51471"/>
    </source>
</evidence>
<dbReference type="Proteomes" id="UP000015346">
    <property type="component" value="Unassembled WGS sequence"/>
</dbReference>
<dbReference type="SMART" id="SM00702">
    <property type="entry name" value="P4Hc"/>
    <property type="match status" value="1"/>
</dbReference>
<dbReference type="Pfam" id="PF13640">
    <property type="entry name" value="2OG-FeII_Oxy_3"/>
    <property type="match status" value="1"/>
</dbReference>
<feature type="domain" description="Fe2OG dioxygenase" evidence="7">
    <location>
        <begin position="77"/>
        <end position="171"/>
    </location>
</feature>
<dbReference type="STRING" id="1123069.ruthe_00772"/>
<proteinExistence type="inferred from homology"/>
<dbReference type="HAMAP" id="MF_00657">
    <property type="entry name" value="Hydroxyl_YbiX"/>
    <property type="match status" value="1"/>
</dbReference>